<protein>
    <submittedName>
        <fullName evidence="2">Universal bacterial protein YeaZ</fullName>
    </submittedName>
</protein>
<dbReference type="Gene3D" id="3.30.420.40">
    <property type="match status" value="2"/>
</dbReference>
<dbReference type="Proteomes" id="UP000007590">
    <property type="component" value="Chromosome"/>
</dbReference>
<dbReference type="KEGG" id="scn:Solca_2579"/>
<dbReference type="EMBL" id="CP003349">
    <property type="protein sequence ID" value="AFD07613.1"/>
    <property type="molecule type" value="Genomic_DNA"/>
</dbReference>
<dbReference type="RefSeq" id="WP_014680840.1">
    <property type="nucleotide sequence ID" value="NC_017770.1"/>
</dbReference>
<dbReference type="HOGENOM" id="CLU_064886_1_0_10"/>
<dbReference type="STRING" id="929556.Solca_2579"/>
<evidence type="ECO:0000313" key="3">
    <source>
        <dbReference type="Proteomes" id="UP000007590"/>
    </source>
</evidence>
<accession>H8KRN2</accession>
<dbReference type="PANTHER" id="PTHR11735">
    <property type="entry name" value="TRNA N6-ADENOSINE THREONYLCARBAMOYLTRANSFERASE"/>
    <property type="match status" value="1"/>
</dbReference>
<evidence type="ECO:0000313" key="2">
    <source>
        <dbReference type="EMBL" id="AFD07613.1"/>
    </source>
</evidence>
<dbReference type="Pfam" id="PF00814">
    <property type="entry name" value="TsaD"/>
    <property type="match status" value="1"/>
</dbReference>
<evidence type="ECO:0000259" key="1">
    <source>
        <dbReference type="Pfam" id="PF00814"/>
    </source>
</evidence>
<dbReference type="InterPro" id="IPR022496">
    <property type="entry name" value="T6A_TsaB"/>
</dbReference>
<dbReference type="AlphaFoldDB" id="H8KRN2"/>
<dbReference type="GO" id="GO:0005829">
    <property type="term" value="C:cytosol"/>
    <property type="evidence" value="ECO:0007669"/>
    <property type="project" value="TreeGrafter"/>
</dbReference>
<organism evidence="2 3">
    <name type="scientific">Solitalea canadensis (strain ATCC 29591 / DSM 3403 / JCM 21819 / LMG 8368 / NBRC 15130 / NCIMB 12057 / USAM 9D)</name>
    <name type="common">Flexibacter canadensis</name>
    <dbReference type="NCBI Taxonomy" id="929556"/>
    <lineage>
        <taxon>Bacteria</taxon>
        <taxon>Pseudomonadati</taxon>
        <taxon>Bacteroidota</taxon>
        <taxon>Sphingobacteriia</taxon>
        <taxon>Sphingobacteriales</taxon>
        <taxon>Sphingobacteriaceae</taxon>
        <taxon>Solitalea</taxon>
    </lineage>
</organism>
<dbReference type="NCBIfam" id="TIGR03725">
    <property type="entry name" value="T6A_YeaZ"/>
    <property type="match status" value="1"/>
</dbReference>
<dbReference type="eggNOG" id="COG1214">
    <property type="taxonomic scope" value="Bacteria"/>
</dbReference>
<keyword evidence="3" id="KW-1185">Reference proteome</keyword>
<dbReference type="GO" id="GO:0002949">
    <property type="term" value="P:tRNA threonylcarbamoyladenosine modification"/>
    <property type="evidence" value="ECO:0007669"/>
    <property type="project" value="InterPro"/>
</dbReference>
<reference evidence="2" key="1">
    <citation type="submission" date="2012-02" db="EMBL/GenBank/DDBJ databases">
        <title>The complete genome of Solitalea canadensis DSM 3403.</title>
        <authorList>
            <consortium name="US DOE Joint Genome Institute (JGI-PGF)"/>
            <person name="Lucas S."/>
            <person name="Copeland A."/>
            <person name="Lapidus A."/>
            <person name="Glavina del Rio T."/>
            <person name="Dalin E."/>
            <person name="Tice H."/>
            <person name="Bruce D."/>
            <person name="Goodwin L."/>
            <person name="Pitluck S."/>
            <person name="Peters L."/>
            <person name="Ovchinnikova G."/>
            <person name="Lu M."/>
            <person name="Kyrpides N."/>
            <person name="Mavromatis K."/>
            <person name="Ivanova N."/>
            <person name="Brettin T."/>
            <person name="Detter J.C."/>
            <person name="Han C."/>
            <person name="Larimer F."/>
            <person name="Land M."/>
            <person name="Hauser L."/>
            <person name="Markowitz V."/>
            <person name="Cheng J.-F."/>
            <person name="Hugenholtz P."/>
            <person name="Woyke T."/>
            <person name="Wu D."/>
            <person name="Spring S."/>
            <person name="Schroeder M."/>
            <person name="Kopitz M."/>
            <person name="Brambilla E."/>
            <person name="Klenk H.-P."/>
            <person name="Eisen J.A."/>
        </authorList>
    </citation>
    <scope>NUCLEOTIDE SEQUENCE</scope>
    <source>
        <strain evidence="2">DSM 3403</strain>
    </source>
</reference>
<dbReference type="PANTHER" id="PTHR11735:SF11">
    <property type="entry name" value="TRNA THREONYLCARBAMOYLADENOSINE BIOSYNTHESIS PROTEIN TSAB"/>
    <property type="match status" value="1"/>
</dbReference>
<dbReference type="InterPro" id="IPR000905">
    <property type="entry name" value="Gcp-like_dom"/>
</dbReference>
<proteinExistence type="predicted"/>
<dbReference type="OrthoDB" id="9784166at2"/>
<dbReference type="InterPro" id="IPR043129">
    <property type="entry name" value="ATPase_NBD"/>
</dbReference>
<gene>
    <name evidence="2" type="ordered locus">Solca_2579</name>
</gene>
<feature type="domain" description="Gcp-like" evidence="1">
    <location>
        <begin position="36"/>
        <end position="143"/>
    </location>
</feature>
<sequence length="227" mass="24787">MALILSLETATACCSVALSENDSIISYKEETSPNIHAGSLTLFIEEVMKTPGKQLTDVDAIAVSMGPGSYTGLRIGVSTAKGLCYSLDKPLIAVNTLKAMAKGFQLTINSNKTTLLCPMIDARRMEVFTAIFDQQLDEVIPTSAVIIDASSFSDILNDKQITFFGNGAEKCSSILTSTHALFDNGSYNSARFIAPLAFEKFLRNEFENVAYFEPFYLKDFVSTQPKK</sequence>
<dbReference type="SUPFAM" id="SSF53067">
    <property type="entry name" value="Actin-like ATPase domain"/>
    <property type="match status" value="2"/>
</dbReference>
<name>H8KRN2_SOLCM</name>
<dbReference type="CDD" id="cd24032">
    <property type="entry name" value="ASKHA_NBD_TsaB"/>
    <property type="match status" value="1"/>
</dbReference>